<dbReference type="Pfam" id="PF00930">
    <property type="entry name" value="DPPIV_N"/>
    <property type="match status" value="1"/>
</dbReference>
<evidence type="ECO:0000259" key="13">
    <source>
        <dbReference type="Pfam" id="PF00326"/>
    </source>
</evidence>
<dbReference type="PROSITE" id="PS00708">
    <property type="entry name" value="PRO_ENDOPEP_SER"/>
    <property type="match status" value="1"/>
</dbReference>
<sequence length="791" mass="90534">MHRKLGWSKELVGNSPSNRNWRGIVIALLVILVVCALIVLAIILVTPKAEEEMVGRLFTFDDFVTHQYNPRHLSVQWIKGKDVLVYRSRDGELIELNAYDNTTSVMMDNSTFRKLNTESFCVSPDLNYVLIAFDVEQVYRQSYKARFKIYNRNAPTQEDQGSFFFFSTYSKLIPFPQSTDDQWQNRKLQYAGWSPQGHALTFVYDNDLFYQKDPFTTATRVTHTGKKKIIFNGIPDWVYEEEILHSNRAHWISPHGLHVVYAMFNDTNVPLYKYPFYGSGDNVYGDIDEIAYPKAGDKGDNVLPTVQLYIVDTKNIGLAHRKLLPPPELRTVDHYLTLVDWRDDNWLLVAWSNRVQNKTIIMLCDVISADCTQDSVRFIDNGQSYLTILPERDGGAGFWKHIAMITVRDMTSYKSFLTQGHWEVDEIVGYDEEEKYIYGPSYGQSSAGQECLTCDQDENCTYISASFSTSGKYYILECKGPGIPTYTLRSTLSKDVLVLEDNADLAEKLKEFALPTKEYVKIPTPDGETLLAEIYLPPMLNKKHITQYPLLLYVYGGPGSQLVTEKFNIGWHTYLSSGGNVIYASVDGRGTRGRGDRFLHKIYRNLGSIEVQDQLHAVKFMTTLKYVDKERVAIWGWSYGGFVTAHAIGDDAQAFNCGISVAPVTDWRYYDTAYTERYMGLAHSNDNYRGYDNANVSTKAHNFKDKHFLLIHGTADDNVHFQHSAQFIKALTSADVDFHMQLYTDKNHALSGPHTSKHLYRKMTRFLQQECWDGGQPRDLLPPERKAVEKS</sequence>
<dbReference type="Gene3D" id="2.140.10.30">
    <property type="entry name" value="Dipeptidylpeptidase IV, N-terminal domain"/>
    <property type="match status" value="1"/>
</dbReference>
<evidence type="ECO:0000256" key="7">
    <source>
        <dbReference type="ARBA" id="ARBA00022825"/>
    </source>
</evidence>
<keyword evidence="16" id="KW-1185">Reference proteome</keyword>
<dbReference type="Gene3D" id="3.40.50.1820">
    <property type="entry name" value="alpha/beta hydrolase"/>
    <property type="match status" value="1"/>
</dbReference>
<evidence type="ECO:0000256" key="4">
    <source>
        <dbReference type="ARBA" id="ARBA00022670"/>
    </source>
</evidence>
<reference evidence="15" key="1">
    <citation type="journal article" date="2023" name="Mol. Biol. Evol.">
        <title>Third-Generation Sequencing Reveals the Adaptive Role of the Epigenome in Three Deep-Sea Polychaetes.</title>
        <authorList>
            <person name="Perez M."/>
            <person name="Aroh O."/>
            <person name="Sun Y."/>
            <person name="Lan Y."/>
            <person name="Juniper S.K."/>
            <person name="Young C.R."/>
            <person name="Angers B."/>
            <person name="Qian P.Y."/>
        </authorList>
    </citation>
    <scope>NUCLEOTIDE SEQUENCE</scope>
    <source>
        <strain evidence="15">P08H-3</strain>
    </source>
</reference>
<proteinExistence type="predicted"/>
<evidence type="ECO:0000256" key="5">
    <source>
        <dbReference type="ARBA" id="ARBA00022692"/>
    </source>
</evidence>
<feature type="domain" description="Dipeptidylpeptidase IV N-terminal" evidence="14">
    <location>
        <begin position="123"/>
        <end position="485"/>
    </location>
</feature>
<dbReference type="InterPro" id="IPR002471">
    <property type="entry name" value="Pept_S9_AS"/>
</dbReference>
<dbReference type="GO" id="GO:0004177">
    <property type="term" value="F:aminopeptidase activity"/>
    <property type="evidence" value="ECO:0007669"/>
    <property type="project" value="UniProtKB-KW"/>
</dbReference>
<feature type="domain" description="Peptidase S9 prolyl oligopeptidase catalytic" evidence="13">
    <location>
        <begin position="570"/>
        <end position="770"/>
    </location>
</feature>
<dbReference type="SUPFAM" id="SSF82171">
    <property type="entry name" value="DPP6 N-terminal domain-like"/>
    <property type="match status" value="1"/>
</dbReference>
<evidence type="ECO:0000256" key="3">
    <source>
        <dbReference type="ARBA" id="ARBA00022438"/>
    </source>
</evidence>
<keyword evidence="10 12" id="KW-0472">Membrane</keyword>
<feature type="transmembrane region" description="Helical" evidence="12">
    <location>
        <begin position="21"/>
        <end position="45"/>
    </location>
</feature>
<gene>
    <name evidence="15" type="ORF">LSH36_252g03048</name>
</gene>
<keyword evidence="6" id="KW-0378">Hydrolase</keyword>
<keyword evidence="5 12" id="KW-0812">Transmembrane</keyword>
<dbReference type="PANTHER" id="PTHR11731">
    <property type="entry name" value="PROTEASE FAMILY S9B,C DIPEPTIDYL-PEPTIDASE IV-RELATED"/>
    <property type="match status" value="1"/>
</dbReference>
<comment type="caution">
    <text evidence="15">The sequence shown here is derived from an EMBL/GenBank/DDBJ whole genome shotgun (WGS) entry which is preliminary data.</text>
</comment>
<name>A0AAD9JL44_9ANNE</name>
<dbReference type="GO" id="GO:0004252">
    <property type="term" value="F:serine-type endopeptidase activity"/>
    <property type="evidence" value="ECO:0007669"/>
    <property type="project" value="InterPro"/>
</dbReference>
<protein>
    <submittedName>
        <fullName evidence="15">Uncharacterized protein</fullName>
    </submittedName>
</protein>
<evidence type="ECO:0000256" key="8">
    <source>
        <dbReference type="ARBA" id="ARBA00022968"/>
    </source>
</evidence>
<evidence type="ECO:0000256" key="6">
    <source>
        <dbReference type="ARBA" id="ARBA00022801"/>
    </source>
</evidence>
<keyword evidence="4" id="KW-0645">Protease</keyword>
<organism evidence="15 16">
    <name type="scientific">Paralvinella palmiformis</name>
    <dbReference type="NCBI Taxonomy" id="53620"/>
    <lineage>
        <taxon>Eukaryota</taxon>
        <taxon>Metazoa</taxon>
        <taxon>Spiralia</taxon>
        <taxon>Lophotrochozoa</taxon>
        <taxon>Annelida</taxon>
        <taxon>Polychaeta</taxon>
        <taxon>Sedentaria</taxon>
        <taxon>Canalipalpata</taxon>
        <taxon>Terebellida</taxon>
        <taxon>Terebelliformia</taxon>
        <taxon>Alvinellidae</taxon>
        <taxon>Paralvinella</taxon>
    </lineage>
</organism>
<dbReference type="AlphaFoldDB" id="A0AAD9JL44"/>
<evidence type="ECO:0000313" key="16">
    <source>
        <dbReference type="Proteomes" id="UP001208570"/>
    </source>
</evidence>
<comment type="subcellular location">
    <subcellularLocation>
        <location evidence="1">Cell projection</location>
        <location evidence="1">Invadopodium membrane</location>
        <topology evidence="1">Single-pass type II membrane protein</topology>
    </subcellularLocation>
    <subcellularLocation>
        <location evidence="2">Cell projection</location>
        <location evidence="2">Lamellipodium membrane</location>
        <topology evidence="2">Single-pass type II membrane protein</topology>
    </subcellularLocation>
</comment>
<dbReference type="Proteomes" id="UP001208570">
    <property type="component" value="Unassembled WGS sequence"/>
</dbReference>
<dbReference type="GO" id="GO:0031258">
    <property type="term" value="C:lamellipodium membrane"/>
    <property type="evidence" value="ECO:0007669"/>
    <property type="project" value="UniProtKB-SubCell"/>
</dbReference>
<keyword evidence="8" id="KW-0735">Signal-anchor</keyword>
<keyword evidence="7" id="KW-0720">Serine protease</keyword>
<evidence type="ECO:0000256" key="11">
    <source>
        <dbReference type="ARBA" id="ARBA00023180"/>
    </source>
</evidence>
<keyword evidence="11" id="KW-0325">Glycoprotein</keyword>
<dbReference type="Pfam" id="PF00326">
    <property type="entry name" value="Peptidase_S9"/>
    <property type="match status" value="1"/>
</dbReference>
<evidence type="ECO:0000256" key="1">
    <source>
        <dbReference type="ARBA" id="ARBA00004341"/>
    </source>
</evidence>
<dbReference type="SUPFAM" id="SSF53474">
    <property type="entry name" value="alpha/beta-Hydrolases"/>
    <property type="match status" value="1"/>
</dbReference>
<evidence type="ECO:0000256" key="10">
    <source>
        <dbReference type="ARBA" id="ARBA00023136"/>
    </source>
</evidence>
<dbReference type="InterPro" id="IPR001375">
    <property type="entry name" value="Peptidase_S9_cat"/>
</dbReference>
<evidence type="ECO:0000256" key="9">
    <source>
        <dbReference type="ARBA" id="ARBA00022989"/>
    </source>
</evidence>
<evidence type="ECO:0000256" key="12">
    <source>
        <dbReference type="SAM" id="Phobius"/>
    </source>
</evidence>
<dbReference type="GO" id="GO:0006508">
    <property type="term" value="P:proteolysis"/>
    <property type="evidence" value="ECO:0007669"/>
    <property type="project" value="UniProtKB-KW"/>
</dbReference>
<dbReference type="InterPro" id="IPR050278">
    <property type="entry name" value="Serine_Prot_S9B/DPPIV"/>
</dbReference>
<dbReference type="InterPro" id="IPR002469">
    <property type="entry name" value="Peptidase_S9B_N"/>
</dbReference>
<evidence type="ECO:0000259" key="14">
    <source>
        <dbReference type="Pfam" id="PF00930"/>
    </source>
</evidence>
<evidence type="ECO:0000256" key="2">
    <source>
        <dbReference type="ARBA" id="ARBA00004485"/>
    </source>
</evidence>
<dbReference type="PANTHER" id="PTHR11731:SF200">
    <property type="entry name" value="DIPEPTIDYL PEPTIDASE 10, ISOFORM B"/>
    <property type="match status" value="1"/>
</dbReference>
<dbReference type="EMBL" id="JAODUP010000252">
    <property type="protein sequence ID" value="KAK2154977.1"/>
    <property type="molecule type" value="Genomic_DNA"/>
</dbReference>
<keyword evidence="3" id="KW-0031">Aminopeptidase</keyword>
<accession>A0AAD9JL44</accession>
<evidence type="ECO:0000313" key="15">
    <source>
        <dbReference type="EMBL" id="KAK2154977.1"/>
    </source>
</evidence>
<keyword evidence="9 12" id="KW-1133">Transmembrane helix</keyword>
<dbReference type="FunFam" id="3.40.50.1820:FF:000003">
    <property type="entry name" value="Dipeptidyl peptidase 4"/>
    <property type="match status" value="1"/>
</dbReference>
<dbReference type="GO" id="GO:0008239">
    <property type="term" value="F:dipeptidyl-peptidase activity"/>
    <property type="evidence" value="ECO:0007669"/>
    <property type="project" value="TreeGrafter"/>
</dbReference>
<dbReference type="InterPro" id="IPR029058">
    <property type="entry name" value="AB_hydrolase_fold"/>
</dbReference>